<gene>
    <name evidence="7" type="ORF">M231_02754</name>
</gene>
<organism evidence="7 8">
    <name type="scientific">Tremella mesenterica</name>
    <name type="common">Jelly fungus</name>
    <dbReference type="NCBI Taxonomy" id="5217"/>
    <lineage>
        <taxon>Eukaryota</taxon>
        <taxon>Fungi</taxon>
        <taxon>Dikarya</taxon>
        <taxon>Basidiomycota</taxon>
        <taxon>Agaricomycotina</taxon>
        <taxon>Tremellomycetes</taxon>
        <taxon>Tremellales</taxon>
        <taxon>Tremellaceae</taxon>
        <taxon>Tremella</taxon>
    </lineage>
</organism>
<feature type="compositionally biased region" description="Basic and acidic residues" evidence="5">
    <location>
        <begin position="710"/>
        <end position="726"/>
    </location>
</feature>
<evidence type="ECO:0000256" key="2">
    <source>
        <dbReference type="ARBA" id="ARBA00023015"/>
    </source>
</evidence>
<proteinExistence type="predicted"/>
<feature type="compositionally biased region" description="Polar residues" evidence="5">
    <location>
        <begin position="34"/>
        <end position="44"/>
    </location>
</feature>
<dbReference type="GO" id="GO:0016586">
    <property type="term" value="C:RSC-type complex"/>
    <property type="evidence" value="ECO:0007669"/>
    <property type="project" value="TreeGrafter"/>
</dbReference>
<dbReference type="GO" id="GO:0003677">
    <property type="term" value="F:DNA binding"/>
    <property type="evidence" value="ECO:0007669"/>
    <property type="project" value="InterPro"/>
</dbReference>
<keyword evidence="1" id="KW-0156">Chromatin regulator</keyword>
<keyword evidence="3" id="KW-0804">Transcription</keyword>
<dbReference type="FunCoup" id="A0A4Q1BPX0">
    <property type="interactions" value="7"/>
</dbReference>
<dbReference type="PROSITE" id="PS51526">
    <property type="entry name" value="RFX_DBD"/>
    <property type="match status" value="1"/>
</dbReference>
<comment type="caution">
    <text evidence="7">The sequence shown here is derived from an EMBL/GenBank/DDBJ whole genome shotgun (WGS) entry which is preliminary data.</text>
</comment>
<dbReference type="Proteomes" id="UP000289152">
    <property type="component" value="Unassembled WGS sequence"/>
</dbReference>
<feature type="region of interest" description="Disordered" evidence="5">
    <location>
        <begin position="705"/>
        <end position="726"/>
    </location>
</feature>
<feature type="region of interest" description="Disordered" evidence="5">
    <location>
        <begin position="127"/>
        <end position="159"/>
    </location>
</feature>
<dbReference type="InParanoid" id="A0A4Q1BPX0"/>
<keyword evidence="4" id="KW-0539">Nucleus</keyword>
<evidence type="ECO:0000256" key="5">
    <source>
        <dbReference type="SAM" id="MobiDB-lite"/>
    </source>
</evidence>
<dbReference type="STRING" id="5217.A0A4Q1BPX0"/>
<evidence type="ECO:0000313" key="8">
    <source>
        <dbReference type="Proteomes" id="UP000289152"/>
    </source>
</evidence>
<feature type="compositionally biased region" description="Basic residues" evidence="5">
    <location>
        <begin position="128"/>
        <end position="143"/>
    </location>
</feature>
<dbReference type="GO" id="GO:0006325">
    <property type="term" value="P:chromatin organization"/>
    <property type="evidence" value="ECO:0007669"/>
    <property type="project" value="UniProtKB-KW"/>
</dbReference>
<evidence type="ECO:0000313" key="7">
    <source>
        <dbReference type="EMBL" id="RXK39959.1"/>
    </source>
</evidence>
<feature type="region of interest" description="Disordered" evidence="5">
    <location>
        <begin position="1"/>
        <end position="56"/>
    </location>
</feature>
<name>A0A4Q1BPX0_TREME</name>
<dbReference type="InterPro" id="IPR003150">
    <property type="entry name" value="DNA-bd_RFX"/>
</dbReference>
<sequence>MTTSSTRSPLLQGSLPHLPSQISRSTHPPHRPGQPSNLAPSTRSLAPAYSPHPSELYPGPKNRLFLSLRSGIEGEIDWALPRLVLASHEQLETFNLAGWVDSVAALQYWPERWVEMLEREAAYDHLKSQHRINSHRQKRRRTRPTASHDEEQSSLELNEKDGYEEVMKMGVVEDEVKYEKALGAIPEWTKDPKISLRASNSLQILRNASLSPNNANIIARQTFLSFLARFFSLPFDFILSLSLRDPEPIQHILVILNSIYPHLPTSEHISKVFSITLPRLLIETRDLALIQCLLPLLIVSQNMPGLSQPPENFISHLLRLLTLSPVRLLEMVLDLLISLTANTTHARTILTMSDFAQHLKVLTSLLEYAAKPYQVGFEPRQGTQGLLVRNPAGSAAQADEASKRRAMDREQAQKIMLTQGGKGVDVEVGDKPVILSNITKARLYAMREPIRSIQWMHEIFVYSSIAHLPQVTFWHAYREFFASPAAVEQMLSASEVIKNVTIAFPGASARVWTDATGSQKFVIAGIGFRKGSDEEDRFSCLWRSCPRLVHPTNPTQLFEHLISHLPSSSTSTSCEWATCSYSPCTISHLTTHLPIPSSTLIPEYLSIHPSDSNLTLASSKITDRPIPPPPKTHRLIFTAQVTPIDSRRLPTGVAFLTSLIIRNLARALRSDMLAASPDVQEEKRKHLQEERFGLPMPEFVAKLEEEEEAAEKREEDEMLNEKQRERAKRGFELVEGKIGDVIMGNMVGLGQYLSEAWGW</sequence>
<protein>
    <recommendedName>
        <fullName evidence="6">RFX-type winged-helix domain-containing protein</fullName>
    </recommendedName>
</protein>
<feature type="domain" description="RFX-type winged-helix" evidence="6">
    <location>
        <begin position="452"/>
        <end position="530"/>
    </location>
</feature>
<reference evidence="7 8" key="1">
    <citation type="submission" date="2016-06" db="EMBL/GenBank/DDBJ databases">
        <title>Evolution of pathogenesis and genome organization in the Tremellales.</title>
        <authorList>
            <person name="Cuomo C."/>
            <person name="Litvintseva A."/>
            <person name="Heitman J."/>
            <person name="Chen Y."/>
            <person name="Sun S."/>
            <person name="Springer D."/>
            <person name="Dromer F."/>
            <person name="Young S."/>
            <person name="Zeng Q."/>
            <person name="Chapman S."/>
            <person name="Gujja S."/>
            <person name="Saif S."/>
            <person name="Birren B."/>
        </authorList>
    </citation>
    <scope>NUCLEOTIDE SEQUENCE [LARGE SCALE GENOMIC DNA]</scope>
    <source>
        <strain evidence="7 8">ATCC 28783</strain>
    </source>
</reference>
<feature type="compositionally biased region" description="Basic and acidic residues" evidence="5">
    <location>
        <begin position="146"/>
        <end position="159"/>
    </location>
</feature>
<evidence type="ECO:0000259" key="6">
    <source>
        <dbReference type="PROSITE" id="PS51526"/>
    </source>
</evidence>
<keyword evidence="8" id="KW-1185">Reference proteome</keyword>
<dbReference type="PANTHER" id="PTHR22970:SF14">
    <property type="entry name" value="AT-RICH INTERACTIVE DOMAIN-CONTAINING PROTEIN 2"/>
    <property type="match status" value="1"/>
</dbReference>
<accession>A0A4Q1BPX0</accession>
<keyword evidence="2" id="KW-0805">Transcription regulation</keyword>
<dbReference type="GO" id="GO:0006355">
    <property type="term" value="P:regulation of DNA-templated transcription"/>
    <property type="evidence" value="ECO:0007669"/>
    <property type="project" value="InterPro"/>
</dbReference>
<dbReference type="VEuPathDB" id="FungiDB:TREMEDRAFT_38872"/>
<evidence type="ECO:0000256" key="4">
    <source>
        <dbReference type="ARBA" id="ARBA00023242"/>
    </source>
</evidence>
<evidence type="ECO:0000256" key="1">
    <source>
        <dbReference type="ARBA" id="ARBA00022853"/>
    </source>
</evidence>
<feature type="compositionally biased region" description="Polar residues" evidence="5">
    <location>
        <begin position="1"/>
        <end position="11"/>
    </location>
</feature>
<dbReference type="OrthoDB" id="338531at2759"/>
<dbReference type="AlphaFoldDB" id="A0A4Q1BPX0"/>
<dbReference type="EMBL" id="SDIL01000024">
    <property type="protein sequence ID" value="RXK39959.1"/>
    <property type="molecule type" value="Genomic_DNA"/>
</dbReference>
<dbReference type="InterPro" id="IPR052406">
    <property type="entry name" value="Chromatin_Remodeling_Comp"/>
</dbReference>
<dbReference type="PANTHER" id="PTHR22970">
    <property type="entry name" value="AT-RICH INTERACTIVE DOMAIN-CONTAINING PROTEIN 2"/>
    <property type="match status" value="1"/>
</dbReference>
<evidence type="ECO:0000256" key="3">
    <source>
        <dbReference type="ARBA" id="ARBA00023163"/>
    </source>
</evidence>